<protein>
    <submittedName>
        <fullName evidence="2">Uncharacterized protein</fullName>
    </submittedName>
</protein>
<name>A0AAP0NJE4_9MAGN</name>
<comment type="caution">
    <text evidence="2">The sequence shown here is derived from an EMBL/GenBank/DDBJ whole genome shotgun (WGS) entry which is preliminary data.</text>
</comment>
<reference evidence="2 3" key="1">
    <citation type="submission" date="2024-01" db="EMBL/GenBank/DDBJ databases">
        <title>Genome assemblies of Stephania.</title>
        <authorList>
            <person name="Yang L."/>
        </authorList>
    </citation>
    <scope>NUCLEOTIDE SEQUENCE [LARGE SCALE GENOMIC DNA]</scope>
    <source>
        <strain evidence="2">QJT</strain>
        <tissue evidence="2">Leaf</tissue>
    </source>
</reference>
<gene>
    <name evidence="2" type="ORF">Sjap_018467</name>
</gene>
<feature type="region of interest" description="Disordered" evidence="1">
    <location>
        <begin position="36"/>
        <end position="56"/>
    </location>
</feature>
<accession>A0AAP0NJE4</accession>
<sequence length="67" mass="7693">MSSNCSAVESARTAMNHHLELQHQLRRCRTFDDHGETASAAMNRSSTPNSHLTMEYPLHHVDDYQMH</sequence>
<feature type="compositionally biased region" description="Polar residues" evidence="1">
    <location>
        <begin position="40"/>
        <end position="52"/>
    </location>
</feature>
<keyword evidence="3" id="KW-1185">Reference proteome</keyword>
<organism evidence="2 3">
    <name type="scientific">Stephania japonica</name>
    <dbReference type="NCBI Taxonomy" id="461633"/>
    <lineage>
        <taxon>Eukaryota</taxon>
        <taxon>Viridiplantae</taxon>
        <taxon>Streptophyta</taxon>
        <taxon>Embryophyta</taxon>
        <taxon>Tracheophyta</taxon>
        <taxon>Spermatophyta</taxon>
        <taxon>Magnoliopsida</taxon>
        <taxon>Ranunculales</taxon>
        <taxon>Menispermaceae</taxon>
        <taxon>Menispermoideae</taxon>
        <taxon>Cissampelideae</taxon>
        <taxon>Stephania</taxon>
    </lineage>
</organism>
<proteinExistence type="predicted"/>
<evidence type="ECO:0000313" key="3">
    <source>
        <dbReference type="Proteomes" id="UP001417504"/>
    </source>
</evidence>
<evidence type="ECO:0000313" key="2">
    <source>
        <dbReference type="EMBL" id="KAK9110407.1"/>
    </source>
</evidence>
<dbReference type="EMBL" id="JBBNAE010000007">
    <property type="protein sequence ID" value="KAK9110407.1"/>
    <property type="molecule type" value="Genomic_DNA"/>
</dbReference>
<evidence type="ECO:0000256" key="1">
    <source>
        <dbReference type="SAM" id="MobiDB-lite"/>
    </source>
</evidence>
<dbReference type="Proteomes" id="UP001417504">
    <property type="component" value="Unassembled WGS sequence"/>
</dbReference>
<dbReference type="AlphaFoldDB" id="A0AAP0NJE4"/>